<dbReference type="InterPro" id="IPR028082">
    <property type="entry name" value="Peripla_BP_I"/>
</dbReference>
<feature type="domain" description="Leucine-binding protein" evidence="4">
    <location>
        <begin position="40"/>
        <end position="383"/>
    </location>
</feature>
<name>A0A8J3JS55_9ACTN</name>
<comment type="caution">
    <text evidence="5">The sequence shown here is derived from an EMBL/GenBank/DDBJ whole genome shotgun (WGS) entry which is preliminary data.</text>
</comment>
<gene>
    <name evidence="5" type="ORF">Cba03nite_73900</name>
</gene>
<evidence type="ECO:0000256" key="3">
    <source>
        <dbReference type="SAM" id="SignalP"/>
    </source>
</evidence>
<dbReference type="CDD" id="cd20014">
    <property type="entry name" value="PBP1_RPA0668_benzoate-like"/>
    <property type="match status" value="1"/>
</dbReference>
<reference evidence="5 6" key="1">
    <citation type="submission" date="2021-01" db="EMBL/GenBank/DDBJ databases">
        <title>Whole genome shotgun sequence of Catellatospora bangladeshensis NBRC 107357.</title>
        <authorList>
            <person name="Komaki H."/>
            <person name="Tamura T."/>
        </authorList>
    </citation>
    <scope>NUCLEOTIDE SEQUENCE [LARGE SCALE GENOMIC DNA]</scope>
    <source>
        <strain evidence="5 6">NBRC 107357</strain>
    </source>
</reference>
<evidence type="ECO:0000313" key="6">
    <source>
        <dbReference type="Proteomes" id="UP000601223"/>
    </source>
</evidence>
<accession>A0A8J3JS55</accession>
<evidence type="ECO:0000259" key="4">
    <source>
        <dbReference type="Pfam" id="PF13458"/>
    </source>
</evidence>
<dbReference type="AlphaFoldDB" id="A0A8J3JS55"/>
<sequence>MRDSARRLAAAATAAVVLLATGCSGSAIEDVHTAIEQQLVIGMVVSQTGVYKTVGDDMVNGLKLYLDQHGGQLGGRTVDLVIEDEAEGGAPARAAAEKLITSNKAVALTGVVGGGSVAAIKPLLDQHQIPLIGSNARPTSMPNLDWVWQTSYISTEPGIAMGDYVAQQAGGPVWVICPDYQGGYDECNGFKDAFLRAGGKLANPDQKIVWTPFPMTKNFQPYLTQILQSDAKAVYTFYAGGAAIDFVKQYRQFVGDKLPLFAAGFLTEGSVLGVQGDAAKGIRNSLNYSPDLDNAANKRFVADYQAKYQALPTTFAMASYDAGAVLDKAIAAAAAKGEVTGKTINEAVAGLGQIDSPRGVWQFSTKTHTPVQTWYLREVRTDGRALTNVVLQELATIGG</sequence>
<dbReference type="Gene3D" id="3.40.50.2300">
    <property type="match status" value="2"/>
</dbReference>
<comment type="similarity">
    <text evidence="1">Belongs to the leucine-binding protein family.</text>
</comment>
<dbReference type="SUPFAM" id="SSF53822">
    <property type="entry name" value="Periplasmic binding protein-like I"/>
    <property type="match status" value="1"/>
</dbReference>
<dbReference type="InterPro" id="IPR051010">
    <property type="entry name" value="BCAA_transport"/>
</dbReference>
<feature type="chain" id="PRO_5038876090" evidence="3">
    <location>
        <begin position="30"/>
        <end position="399"/>
    </location>
</feature>
<evidence type="ECO:0000313" key="5">
    <source>
        <dbReference type="EMBL" id="GIF86041.1"/>
    </source>
</evidence>
<proteinExistence type="inferred from homology"/>
<keyword evidence="2 3" id="KW-0732">Signal</keyword>
<protein>
    <submittedName>
        <fullName evidence="5">ABC transporter substrate-binding protein</fullName>
    </submittedName>
</protein>
<keyword evidence="6" id="KW-1185">Reference proteome</keyword>
<dbReference type="RefSeq" id="WP_203756739.1">
    <property type="nucleotide sequence ID" value="NZ_BONF01000058.1"/>
</dbReference>
<evidence type="ECO:0000256" key="1">
    <source>
        <dbReference type="ARBA" id="ARBA00010062"/>
    </source>
</evidence>
<dbReference type="PANTHER" id="PTHR30483">
    <property type="entry name" value="LEUCINE-SPECIFIC-BINDING PROTEIN"/>
    <property type="match status" value="1"/>
</dbReference>
<feature type="signal peptide" evidence="3">
    <location>
        <begin position="1"/>
        <end position="29"/>
    </location>
</feature>
<dbReference type="Proteomes" id="UP000601223">
    <property type="component" value="Unassembled WGS sequence"/>
</dbReference>
<dbReference type="PROSITE" id="PS51257">
    <property type="entry name" value="PROKAR_LIPOPROTEIN"/>
    <property type="match status" value="1"/>
</dbReference>
<dbReference type="EMBL" id="BONF01000058">
    <property type="protein sequence ID" value="GIF86041.1"/>
    <property type="molecule type" value="Genomic_DNA"/>
</dbReference>
<evidence type="ECO:0000256" key="2">
    <source>
        <dbReference type="ARBA" id="ARBA00022729"/>
    </source>
</evidence>
<dbReference type="PANTHER" id="PTHR30483:SF6">
    <property type="entry name" value="PERIPLASMIC BINDING PROTEIN OF ABC TRANSPORTER FOR NATURAL AMINO ACIDS"/>
    <property type="match status" value="1"/>
</dbReference>
<organism evidence="5 6">
    <name type="scientific">Catellatospora bangladeshensis</name>
    <dbReference type="NCBI Taxonomy" id="310355"/>
    <lineage>
        <taxon>Bacteria</taxon>
        <taxon>Bacillati</taxon>
        <taxon>Actinomycetota</taxon>
        <taxon>Actinomycetes</taxon>
        <taxon>Micromonosporales</taxon>
        <taxon>Micromonosporaceae</taxon>
        <taxon>Catellatospora</taxon>
    </lineage>
</organism>
<dbReference type="InterPro" id="IPR028081">
    <property type="entry name" value="Leu-bd"/>
</dbReference>
<dbReference type="Pfam" id="PF13458">
    <property type="entry name" value="Peripla_BP_6"/>
    <property type="match status" value="1"/>
</dbReference>